<sequence>MRFDDNICIFLSRCAYSNRSYYSNARIEYYDKLISKIRILESSFKKSGFPDLT</sequence>
<comment type="caution">
    <text evidence="1">The sequence shown here is derived from an EMBL/GenBank/DDBJ whole genome shotgun (WGS) entry which is preliminary data.</text>
</comment>
<evidence type="ECO:0000313" key="1">
    <source>
        <dbReference type="EMBL" id="EKR66254.1"/>
    </source>
</evidence>
<accession>A0A828Z4J3</accession>
<protein>
    <submittedName>
        <fullName evidence="1">Uncharacterized protein</fullName>
    </submittedName>
</protein>
<evidence type="ECO:0000313" key="2">
    <source>
        <dbReference type="Proteomes" id="UP000001338"/>
    </source>
</evidence>
<organism evidence="1 2">
    <name type="scientific">Leptospira weilii str. 2006001853</name>
    <dbReference type="NCBI Taxonomy" id="1001589"/>
    <lineage>
        <taxon>Bacteria</taxon>
        <taxon>Pseudomonadati</taxon>
        <taxon>Spirochaetota</taxon>
        <taxon>Spirochaetia</taxon>
        <taxon>Leptospirales</taxon>
        <taxon>Leptospiraceae</taxon>
        <taxon>Leptospira</taxon>
    </lineage>
</organism>
<reference evidence="1 2" key="1">
    <citation type="submission" date="2012-10" db="EMBL/GenBank/DDBJ databases">
        <authorList>
            <person name="Harkins D.M."/>
            <person name="Durkin A.S."/>
            <person name="Brinkac L.M."/>
            <person name="Haft D.H."/>
            <person name="Selengut J.D."/>
            <person name="Sanka R."/>
            <person name="DePew J."/>
            <person name="Purushe J."/>
            <person name="Whelen A.C."/>
            <person name="Vinetz J.M."/>
            <person name="Sutton G.G."/>
            <person name="Nierman W.C."/>
            <person name="Fouts D.E."/>
        </authorList>
    </citation>
    <scope>NUCLEOTIDE SEQUENCE [LARGE SCALE GENOMIC DNA]</scope>
    <source>
        <strain evidence="1 2">2006001853</strain>
    </source>
</reference>
<dbReference type="Proteomes" id="UP000001338">
    <property type="component" value="Unassembled WGS sequence"/>
</dbReference>
<proteinExistence type="predicted"/>
<dbReference type="EMBL" id="AFLV02000007">
    <property type="protein sequence ID" value="EKR66254.1"/>
    <property type="molecule type" value="Genomic_DNA"/>
</dbReference>
<name>A0A828Z4J3_9LEPT</name>
<gene>
    <name evidence="1" type="ORF">LEP1GSC036_4473</name>
</gene>
<dbReference type="AlphaFoldDB" id="A0A828Z4J3"/>